<name>A0A2N0A1K6_9LEPT</name>
<protein>
    <submittedName>
        <fullName evidence="2">PEGA domain protein</fullName>
    </submittedName>
</protein>
<dbReference type="EMBL" id="NPEA01000003">
    <property type="protein sequence ID" value="PJZ78185.1"/>
    <property type="molecule type" value="Genomic_DNA"/>
</dbReference>
<evidence type="ECO:0000313" key="2">
    <source>
        <dbReference type="EMBL" id="PJZ78185.1"/>
    </source>
</evidence>
<dbReference type="Pfam" id="PF08308">
    <property type="entry name" value="PEGA"/>
    <property type="match status" value="2"/>
</dbReference>
<gene>
    <name evidence="2" type="ORF">CH365_06820</name>
</gene>
<reference evidence="2 3" key="1">
    <citation type="submission" date="2017-07" db="EMBL/GenBank/DDBJ databases">
        <title>Leptospira spp. isolated from tropical soils.</title>
        <authorList>
            <person name="Thibeaux R."/>
            <person name="Iraola G."/>
            <person name="Ferres I."/>
            <person name="Bierque E."/>
            <person name="Girault D."/>
            <person name="Soupe-Gilbert M.-E."/>
            <person name="Picardeau M."/>
            <person name="Goarant C."/>
        </authorList>
    </citation>
    <scope>NUCLEOTIDE SEQUENCE [LARGE SCALE GENOMIC DNA]</scope>
    <source>
        <strain evidence="2 3">ES4-C-A1</strain>
    </source>
</reference>
<evidence type="ECO:0000313" key="3">
    <source>
        <dbReference type="Proteomes" id="UP000231843"/>
    </source>
</evidence>
<keyword evidence="3" id="KW-1185">Reference proteome</keyword>
<dbReference type="OrthoDB" id="336490at2"/>
<feature type="domain" description="PEGA" evidence="1">
    <location>
        <begin position="254"/>
        <end position="293"/>
    </location>
</feature>
<dbReference type="InterPro" id="IPR013229">
    <property type="entry name" value="PEGA"/>
</dbReference>
<sequence length="497" mass="55752">MGDSESVFIFRESDTDYRVRKAGHEIPILAFSPIEYPKSVDKKLASYFDQEISLIWKDIKFSNAKISSDVWKNKAGLAQELKSKDVDVLVLGSVTESETGWTFKFELKDSVDSSSYGDFELSFKRPVSTEEVGAWNQAIFWKSSDRVISLESKQTTVPVWDRKPDLTRIKEIVNSSIKGTLTVRASSGDTEILWKGKSLGNTPLTEVPIQEGIQDIQVVLKGKKPITKTIQVRAGKKSFLFQEWEEDRTLGSAKVITVPNGLSVSLDGYKQGETPFFRSNLTPGAYQLELLKESADGAYVYYEGILDVKPDRLVELALPYFGYGLLSELEFWKPSGEFGFSPFGPNGLEFAKKKNLSNGWNGVYSLPFIPEELEIEGYFLLPVDHGDGTVAVTFHLNGLSLGVVAGKEKVSIFQFPSDGKTLSTYKYLDVDKDIGRPFSFKTDLKNKKLSLYLGRDMVWQGDLPAGGLWTISVLTRGEEFREKTPIKDLKILYKGYK</sequence>
<dbReference type="AlphaFoldDB" id="A0A2N0A1K6"/>
<evidence type="ECO:0000259" key="1">
    <source>
        <dbReference type="Pfam" id="PF08308"/>
    </source>
</evidence>
<dbReference type="NCBIfam" id="NF047815">
    <property type="entry name" value="LIC10124_lipo"/>
    <property type="match status" value="1"/>
</dbReference>
<accession>A0A2N0A1K6</accession>
<comment type="caution">
    <text evidence="2">The sequence shown here is derived from an EMBL/GenBank/DDBJ whole genome shotgun (WGS) entry which is preliminary data.</text>
</comment>
<dbReference type="Proteomes" id="UP000231843">
    <property type="component" value="Unassembled WGS sequence"/>
</dbReference>
<proteinExistence type="predicted"/>
<organism evidence="2 3">
    <name type="scientific">Leptospira neocaledonica</name>
    <dbReference type="NCBI Taxonomy" id="2023192"/>
    <lineage>
        <taxon>Bacteria</taxon>
        <taxon>Pseudomonadati</taxon>
        <taxon>Spirochaetota</taxon>
        <taxon>Spirochaetia</taxon>
        <taxon>Leptospirales</taxon>
        <taxon>Leptospiraceae</taxon>
        <taxon>Leptospira</taxon>
    </lineage>
</organism>
<feature type="domain" description="PEGA" evidence="1">
    <location>
        <begin position="179"/>
        <end position="238"/>
    </location>
</feature>